<dbReference type="InterPro" id="IPR036129">
    <property type="entry name" value="Glycerate_kinase_sf"/>
</dbReference>
<dbReference type="GO" id="GO:0008887">
    <property type="term" value="F:glycerate kinase activity"/>
    <property type="evidence" value="ECO:0007669"/>
    <property type="project" value="InterPro"/>
</dbReference>
<organism evidence="2">
    <name type="scientific">marine sediment metagenome</name>
    <dbReference type="NCBI Taxonomy" id="412755"/>
    <lineage>
        <taxon>unclassified sequences</taxon>
        <taxon>metagenomes</taxon>
        <taxon>ecological metagenomes</taxon>
    </lineage>
</organism>
<accession>X0XSY3</accession>
<dbReference type="PANTHER" id="PTHR21599">
    <property type="entry name" value="GLYCERATE KINASE"/>
    <property type="match status" value="1"/>
</dbReference>
<feature type="non-terminal residue" evidence="2">
    <location>
        <position position="1"/>
    </location>
</feature>
<dbReference type="InterPro" id="IPR004381">
    <property type="entry name" value="Glycerate_kinase"/>
</dbReference>
<dbReference type="InterPro" id="IPR018197">
    <property type="entry name" value="Glycerate_kinase_RE-like"/>
</dbReference>
<dbReference type="EMBL" id="BARS01050217">
    <property type="protein sequence ID" value="GAG46365.1"/>
    <property type="molecule type" value="Genomic_DNA"/>
</dbReference>
<evidence type="ECO:0000313" key="2">
    <source>
        <dbReference type="EMBL" id="GAG46365.1"/>
    </source>
</evidence>
<proteinExistence type="predicted"/>
<dbReference type="SUPFAM" id="SSF110738">
    <property type="entry name" value="Glycerate kinase I"/>
    <property type="match status" value="1"/>
</dbReference>
<comment type="caution">
    <text evidence="2">The sequence shown here is derived from an EMBL/GenBank/DDBJ whole genome shotgun (WGS) entry which is preliminary data.</text>
</comment>
<evidence type="ECO:0000256" key="1">
    <source>
        <dbReference type="SAM" id="MobiDB-lite"/>
    </source>
</evidence>
<dbReference type="AlphaFoldDB" id="X0XSY3"/>
<feature type="region of interest" description="Disordered" evidence="1">
    <location>
        <begin position="33"/>
        <end position="52"/>
    </location>
</feature>
<evidence type="ECO:0008006" key="3">
    <source>
        <dbReference type="Google" id="ProtNLM"/>
    </source>
</evidence>
<sequence length="155" mass="15748">GLGAGLIAFLGARIEPGVEVVARTVRLRERLRGADPSAGLPGRAQTGPRPGAGRASLVLTGEGRLDGQTGYGKTVAGVARIAAAEGVPVILVVGSLGTGWERVLKLGVEGVEPIVPSSGTLEEALARPAEMLATTVARAVDGWLRIRAIAGARDE</sequence>
<dbReference type="Pfam" id="PF02595">
    <property type="entry name" value="Gly_kinase"/>
    <property type="match status" value="2"/>
</dbReference>
<dbReference type="GO" id="GO:0031388">
    <property type="term" value="P:organic acid phosphorylation"/>
    <property type="evidence" value="ECO:0007669"/>
    <property type="project" value="InterPro"/>
</dbReference>
<dbReference type="Gene3D" id="3.40.50.10350">
    <property type="entry name" value="Glycerate kinase, domain 1"/>
    <property type="match status" value="1"/>
</dbReference>
<reference evidence="2" key="1">
    <citation type="journal article" date="2014" name="Front. Microbiol.">
        <title>High frequency of phylogenetically diverse reductive dehalogenase-homologous genes in deep subseafloor sedimentary metagenomes.</title>
        <authorList>
            <person name="Kawai M."/>
            <person name="Futagami T."/>
            <person name="Toyoda A."/>
            <person name="Takaki Y."/>
            <person name="Nishi S."/>
            <person name="Hori S."/>
            <person name="Arai W."/>
            <person name="Tsubouchi T."/>
            <person name="Morono Y."/>
            <person name="Uchiyama I."/>
            <person name="Ito T."/>
            <person name="Fujiyama A."/>
            <person name="Inagaki F."/>
            <person name="Takami H."/>
        </authorList>
    </citation>
    <scope>NUCLEOTIDE SEQUENCE</scope>
    <source>
        <strain evidence="2">Expedition CK06-06</strain>
    </source>
</reference>
<name>X0XSY3_9ZZZZ</name>
<dbReference type="PANTHER" id="PTHR21599:SF0">
    <property type="entry name" value="GLYCERATE KINASE"/>
    <property type="match status" value="1"/>
</dbReference>
<protein>
    <recommendedName>
        <fullName evidence="3">Glycerate kinase</fullName>
    </recommendedName>
</protein>
<gene>
    <name evidence="2" type="ORF">S01H1_75012</name>
</gene>